<dbReference type="EMBL" id="JBHUMV010000003">
    <property type="protein sequence ID" value="MFD2754273.1"/>
    <property type="molecule type" value="Genomic_DNA"/>
</dbReference>
<gene>
    <name evidence="1" type="ORF">ACFSW6_09245</name>
</gene>
<keyword evidence="2" id="KW-1185">Reference proteome</keyword>
<sequence>MLKFFSNGFVGVQGVVALGTFSVTGPQGLVAVFFGLGRGAGVHGLQFSVAAGACHYDAFRIFRNASERFAYGAGVMLADCSSAAAIKSDSGYGVFAGLNLIFKAFRHVTKNSYRVGTLLLSVGRCAAWTCH</sequence>
<comment type="caution">
    <text evidence="1">The sequence shown here is derived from an EMBL/GenBank/DDBJ whole genome shotgun (WGS) entry which is preliminary data.</text>
</comment>
<protein>
    <submittedName>
        <fullName evidence="1">Uncharacterized protein</fullName>
    </submittedName>
</protein>
<evidence type="ECO:0000313" key="2">
    <source>
        <dbReference type="Proteomes" id="UP001597463"/>
    </source>
</evidence>
<dbReference type="Proteomes" id="UP001597463">
    <property type="component" value="Unassembled WGS sequence"/>
</dbReference>
<accession>A0ABW5UMW5</accession>
<evidence type="ECO:0000313" key="1">
    <source>
        <dbReference type="EMBL" id="MFD2754273.1"/>
    </source>
</evidence>
<name>A0ABW5UMW5_9BURK</name>
<dbReference type="RefSeq" id="WP_169798066.1">
    <property type="nucleotide sequence ID" value="NZ_BCNT01000016.1"/>
</dbReference>
<organism evidence="1 2">
    <name type="scientific">Comamonas terrae</name>
    <dbReference type="NCBI Taxonomy" id="673548"/>
    <lineage>
        <taxon>Bacteria</taxon>
        <taxon>Pseudomonadati</taxon>
        <taxon>Pseudomonadota</taxon>
        <taxon>Betaproteobacteria</taxon>
        <taxon>Burkholderiales</taxon>
        <taxon>Comamonadaceae</taxon>
        <taxon>Comamonas</taxon>
    </lineage>
</organism>
<proteinExistence type="predicted"/>
<reference evidence="2" key="1">
    <citation type="journal article" date="2019" name="Int. J. Syst. Evol. Microbiol.">
        <title>The Global Catalogue of Microorganisms (GCM) 10K type strain sequencing project: providing services to taxonomists for standard genome sequencing and annotation.</title>
        <authorList>
            <consortium name="The Broad Institute Genomics Platform"/>
            <consortium name="The Broad Institute Genome Sequencing Center for Infectious Disease"/>
            <person name="Wu L."/>
            <person name="Ma J."/>
        </authorList>
    </citation>
    <scope>NUCLEOTIDE SEQUENCE [LARGE SCALE GENOMIC DNA]</scope>
    <source>
        <strain evidence="2">TISTR 1906</strain>
    </source>
</reference>